<name>A0A3E0I0K3_9PSEU</name>
<feature type="active site" evidence="1">
    <location>
        <position position="37"/>
    </location>
</feature>
<feature type="binding site" evidence="1">
    <location>
        <begin position="200"/>
        <end position="202"/>
    </location>
    <ligand>
        <name>ATP</name>
        <dbReference type="ChEBI" id="CHEBI:30616"/>
    </ligand>
</feature>
<dbReference type="GO" id="GO:0009102">
    <property type="term" value="P:biotin biosynthetic process"/>
    <property type="evidence" value="ECO:0007669"/>
    <property type="project" value="UniProtKB-UniRule"/>
</dbReference>
<keyword evidence="1" id="KW-0067">ATP-binding</keyword>
<dbReference type="GO" id="GO:0005829">
    <property type="term" value="C:cytosol"/>
    <property type="evidence" value="ECO:0007669"/>
    <property type="project" value="TreeGrafter"/>
</dbReference>
<feature type="binding site" evidence="1">
    <location>
        <position position="16"/>
    </location>
    <ligand>
        <name>Mg(2+)</name>
        <dbReference type="ChEBI" id="CHEBI:18420"/>
    </ligand>
</feature>
<comment type="similarity">
    <text evidence="1">Belongs to the dethiobiotin synthetase family.</text>
</comment>
<dbReference type="EMBL" id="QUNO01000003">
    <property type="protein sequence ID" value="REH52070.1"/>
    <property type="molecule type" value="Genomic_DNA"/>
</dbReference>
<dbReference type="GO" id="GO:0005524">
    <property type="term" value="F:ATP binding"/>
    <property type="evidence" value="ECO:0007669"/>
    <property type="project" value="UniProtKB-UniRule"/>
</dbReference>
<dbReference type="EC" id="6.3.3.3" evidence="1"/>
<dbReference type="AlphaFoldDB" id="A0A3E0I0K3"/>
<comment type="caution">
    <text evidence="2">The sequence shown here is derived from an EMBL/GenBank/DDBJ whole genome shotgun (WGS) entry which is preliminary data.</text>
</comment>
<dbReference type="PIRSF" id="PIRSF006755">
    <property type="entry name" value="DTB_synth"/>
    <property type="match status" value="1"/>
</dbReference>
<feature type="binding site" evidence="1">
    <location>
        <position position="41"/>
    </location>
    <ligand>
        <name>substrate</name>
    </ligand>
</feature>
<dbReference type="PANTHER" id="PTHR43210">
    <property type="entry name" value="DETHIOBIOTIN SYNTHETASE"/>
    <property type="match status" value="1"/>
</dbReference>
<feature type="binding site" evidence="1">
    <location>
        <position position="50"/>
    </location>
    <ligand>
        <name>Mg(2+)</name>
        <dbReference type="ChEBI" id="CHEBI:18420"/>
    </ligand>
</feature>
<dbReference type="NCBIfam" id="TIGR00347">
    <property type="entry name" value="bioD"/>
    <property type="match status" value="1"/>
</dbReference>
<dbReference type="SUPFAM" id="SSF52540">
    <property type="entry name" value="P-loop containing nucleoside triphosphate hydrolases"/>
    <property type="match status" value="1"/>
</dbReference>
<comment type="caution">
    <text evidence="1">Lacks conserved residue(s) required for the propagation of feature annotation.</text>
</comment>
<keyword evidence="1" id="KW-0460">Magnesium</keyword>
<dbReference type="RefSeq" id="WP_116174060.1">
    <property type="nucleotide sequence ID" value="NZ_CP144375.1"/>
</dbReference>
<accession>A0A3E0I0K3</accession>
<dbReference type="HAMAP" id="MF_00336">
    <property type="entry name" value="BioD"/>
    <property type="match status" value="1"/>
</dbReference>
<protein>
    <recommendedName>
        <fullName evidence="1">ATP-dependent dethiobiotin synthetase BioD</fullName>
        <ecNumber evidence="1">6.3.3.3</ecNumber>
    </recommendedName>
    <alternativeName>
        <fullName evidence="1">DTB synthetase</fullName>
        <shortName evidence="1">DTBS</shortName>
    </alternativeName>
    <alternativeName>
        <fullName evidence="1">Dethiobiotin synthase</fullName>
    </alternativeName>
</protein>
<dbReference type="UniPathway" id="UPA00078">
    <property type="reaction ID" value="UER00161"/>
</dbReference>
<comment type="function">
    <text evidence="1">Catalyzes a mechanistically unusual reaction, the ATP-dependent insertion of CO2 between the N7 and N8 nitrogen atoms of 7,8-diaminopelargonic acid (DAPA, also called 7,8-diammoniononanoate) to form a ureido ring.</text>
</comment>
<feature type="binding site" evidence="1">
    <location>
        <position position="50"/>
    </location>
    <ligand>
        <name>ATP</name>
        <dbReference type="ChEBI" id="CHEBI:30616"/>
    </ligand>
</feature>
<proteinExistence type="inferred from homology"/>
<comment type="cofactor">
    <cofactor evidence="1">
        <name>Mg(2+)</name>
        <dbReference type="ChEBI" id="CHEBI:18420"/>
    </cofactor>
</comment>
<keyword evidence="1" id="KW-0479">Metal-binding</keyword>
<gene>
    <name evidence="1" type="primary">bioD</name>
    <name evidence="2" type="ORF">BCF44_103519</name>
</gene>
<dbReference type="CDD" id="cd03109">
    <property type="entry name" value="DTBS"/>
    <property type="match status" value="1"/>
</dbReference>
<reference evidence="2 3" key="1">
    <citation type="submission" date="2018-08" db="EMBL/GenBank/DDBJ databases">
        <title>Genomic Encyclopedia of Archaeal and Bacterial Type Strains, Phase II (KMG-II): from individual species to whole genera.</title>
        <authorList>
            <person name="Goeker M."/>
        </authorList>
    </citation>
    <scope>NUCLEOTIDE SEQUENCE [LARGE SCALE GENOMIC DNA]</scope>
    <source>
        <strain evidence="2 3">DSM 45791</strain>
    </source>
</reference>
<dbReference type="Proteomes" id="UP000256269">
    <property type="component" value="Unassembled WGS sequence"/>
</dbReference>
<dbReference type="GO" id="GO:0000287">
    <property type="term" value="F:magnesium ion binding"/>
    <property type="evidence" value="ECO:0007669"/>
    <property type="project" value="UniProtKB-UniRule"/>
</dbReference>
<keyword evidence="1" id="KW-0963">Cytoplasm</keyword>
<comment type="catalytic activity">
    <reaction evidence="1">
        <text>(7R,8S)-7,8-diammoniononanoate + CO2 + ATP = (4R,5S)-dethiobiotin + ADP + phosphate + 3 H(+)</text>
        <dbReference type="Rhea" id="RHEA:15805"/>
        <dbReference type="ChEBI" id="CHEBI:15378"/>
        <dbReference type="ChEBI" id="CHEBI:16526"/>
        <dbReference type="ChEBI" id="CHEBI:30616"/>
        <dbReference type="ChEBI" id="CHEBI:43474"/>
        <dbReference type="ChEBI" id="CHEBI:149469"/>
        <dbReference type="ChEBI" id="CHEBI:149473"/>
        <dbReference type="ChEBI" id="CHEBI:456216"/>
        <dbReference type="EC" id="6.3.3.3"/>
    </reaction>
</comment>
<dbReference type="Gene3D" id="3.40.50.300">
    <property type="entry name" value="P-loop containing nucleotide triphosphate hydrolases"/>
    <property type="match status" value="1"/>
</dbReference>
<evidence type="ECO:0000256" key="1">
    <source>
        <dbReference type="HAMAP-Rule" id="MF_00336"/>
    </source>
</evidence>
<sequence length="238" mass="24226">MNILVITGTGTGVGKTMVTAACAALAVDGGQRVAVVKPAQTGVGPQEPGDLDEVARFAGKITTRELRRYPEPLAPDTAATRAGMPQVHPGEIASAVAELAADHDLVLVEGAGGLLVRFDDEGATLADVAWALNALVLIVAEAGLGTLNLTALTAEVLLKRGIECAGVVIGSWPAEPDLASRCNLVDLPEAAGGPLLGALPEGSGLLDPSDFLEVARAAMSPWLGGTFDPDVFAEQFTA</sequence>
<dbReference type="OrthoDB" id="9802610at2"/>
<dbReference type="InterPro" id="IPR004472">
    <property type="entry name" value="DTB_synth_BioD"/>
</dbReference>
<dbReference type="InterPro" id="IPR027417">
    <property type="entry name" value="P-loop_NTPase"/>
</dbReference>
<keyword evidence="1" id="KW-0093">Biotin biosynthesis</keyword>
<comment type="subunit">
    <text evidence="1">Homodimer.</text>
</comment>
<keyword evidence="1" id="KW-0547">Nucleotide-binding</keyword>
<feature type="binding site" evidence="1">
    <location>
        <begin position="170"/>
        <end position="171"/>
    </location>
    <ligand>
        <name>ATP</name>
        <dbReference type="ChEBI" id="CHEBI:30616"/>
    </ligand>
</feature>
<feature type="binding site" evidence="1">
    <location>
        <position position="109"/>
    </location>
    <ligand>
        <name>Mg(2+)</name>
        <dbReference type="ChEBI" id="CHEBI:18420"/>
    </ligand>
</feature>
<keyword evidence="1" id="KW-0436">Ligase</keyword>
<feature type="binding site" evidence="1">
    <location>
        <begin position="109"/>
        <end position="112"/>
    </location>
    <ligand>
        <name>ATP</name>
        <dbReference type="ChEBI" id="CHEBI:30616"/>
    </ligand>
</feature>
<comment type="pathway">
    <text evidence="1">Cofactor biosynthesis; biotin biosynthesis; biotin from 7,8-diaminononanoate: step 1/2.</text>
</comment>
<evidence type="ECO:0000313" key="3">
    <source>
        <dbReference type="Proteomes" id="UP000256269"/>
    </source>
</evidence>
<keyword evidence="3" id="KW-1185">Reference proteome</keyword>
<comment type="subcellular location">
    <subcellularLocation>
        <location evidence="1">Cytoplasm</location>
    </subcellularLocation>
</comment>
<dbReference type="Pfam" id="PF13500">
    <property type="entry name" value="AAA_26"/>
    <property type="match status" value="1"/>
</dbReference>
<evidence type="ECO:0000313" key="2">
    <source>
        <dbReference type="EMBL" id="REH52070.1"/>
    </source>
</evidence>
<dbReference type="GO" id="GO:0004141">
    <property type="term" value="F:dethiobiotin synthase activity"/>
    <property type="evidence" value="ECO:0007669"/>
    <property type="project" value="UniProtKB-UniRule"/>
</dbReference>
<dbReference type="PANTHER" id="PTHR43210:SF5">
    <property type="entry name" value="DETHIOBIOTIN SYNTHETASE"/>
    <property type="match status" value="1"/>
</dbReference>
<organism evidence="2 3">
    <name type="scientific">Kutzneria buriramensis</name>
    <dbReference type="NCBI Taxonomy" id="1045776"/>
    <lineage>
        <taxon>Bacteria</taxon>
        <taxon>Bacillati</taxon>
        <taxon>Actinomycetota</taxon>
        <taxon>Actinomycetes</taxon>
        <taxon>Pseudonocardiales</taxon>
        <taxon>Pseudonocardiaceae</taxon>
        <taxon>Kutzneria</taxon>
    </lineage>
</organism>